<dbReference type="EMBL" id="UZAK01038126">
    <property type="protein sequence ID" value="VDP60442.1"/>
    <property type="molecule type" value="Genomic_DNA"/>
</dbReference>
<evidence type="ECO:0000256" key="1">
    <source>
        <dbReference type="SAM" id="MobiDB-lite"/>
    </source>
</evidence>
<protein>
    <submittedName>
        <fullName evidence="4">CCDC92 domain-containing protein</fullName>
    </submittedName>
</protein>
<evidence type="ECO:0000313" key="4">
    <source>
        <dbReference type="WBParaSite" id="SCUD_0001591701-mRNA-1"/>
    </source>
</evidence>
<dbReference type="WBParaSite" id="SCUD_0001591701-mRNA-1">
    <property type="protein sequence ID" value="SCUD_0001591701-mRNA-1"/>
    <property type="gene ID" value="SCUD_0001591701"/>
</dbReference>
<accession>A0A183KLK0</accession>
<dbReference type="Proteomes" id="UP000279833">
    <property type="component" value="Unassembled WGS sequence"/>
</dbReference>
<gene>
    <name evidence="2" type="ORF">SCUD_LOCUS15914</name>
</gene>
<feature type="region of interest" description="Disordered" evidence="1">
    <location>
        <begin position="127"/>
        <end position="189"/>
    </location>
</feature>
<sequence length="221" mass="25621">MSTNPVKASDIRFSSSQFCKQHPRHEKAELTLEKEFKLSLEKKELELQQIKSQTNRKIEQLTSELKQKERENIVLQEEHRRIMETMKEEINQLTNSVKQLYATVEKECWERDELNSVLAETRDQLMKLSNSSKESESDQRQSNLHENQEDSHLLPPISSSSVKSEQFTKRTLPKSSKTPNSNNGIARRSFQNFKNIKDTSGLAATRRQIAAIISATKFRSQ</sequence>
<proteinExistence type="predicted"/>
<keyword evidence="3" id="KW-1185">Reference proteome</keyword>
<dbReference type="AlphaFoldDB" id="A0A183KLK0"/>
<dbReference type="STRING" id="6186.A0A183KLK0"/>
<evidence type="ECO:0000313" key="3">
    <source>
        <dbReference type="Proteomes" id="UP000279833"/>
    </source>
</evidence>
<evidence type="ECO:0000313" key="2">
    <source>
        <dbReference type="EMBL" id="VDP60442.1"/>
    </source>
</evidence>
<organism evidence="4">
    <name type="scientific">Schistosoma curassoni</name>
    <dbReference type="NCBI Taxonomy" id="6186"/>
    <lineage>
        <taxon>Eukaryota</taxon>
        <taxon>Metazoa</taxon>
        <taxon>Spiralia</taxon>
        <taxon>Lophotrochozoa</taxon>
        <taxon>Platyhelminthes</taxon>
        <taxon>Trematoda</taxon>
        <taxon>Digenea</taxon>
        <taxon>Strigeidida</taxon>
        <taxon>Schistosomatoidea</taxon>
        <taxon>Schistosomatidae</taxon>
        <taxon>Schistosoma</taxon>
    </lineage>
</organism>
<reference evidence="2 3" key="2">
    <citation type="submission" date="2018-11" db="EMBL/GenBank/DDBJ databases">
        <authorList>
            <consortium name="Pathogen Informatics"/>
        </authorList>
    </citation>
    <scope>NUCLEOTIDE SEQUENCE [LARGE SCALE GENOMIC DNA]</scope>
    <source>
        <strain evidence="2">Dakar</strain>
        <strain evidence="3">Dakar, Senegal</strain>
    </source>
</reference>
<name>A0A183KLK0_9TREM</name>
<feature type="compositionally biased region" description="Polar residues" evidence="1">
    <location>
        <begin position="173"/>
        <end position="189"/>
    </location>
</feature>
<reference evidence="4" key="1">
    <citation type="submission" date="2016-06" db="UniProtKB">
        <authorList>
            <consortium name="WormBaseParasite"/>
        </authorList>
    </citation>
    <scope>IDENTIFICATION</scope>
</reference>